<evidence type="ECO:0000256" key="1">
    <source>
        <dbReference type="SAM" id="MobiDB-lite"/>
    </source>
</evidence>
<accession>A0AAN9LMX4</accession>
<feature type="region of interest" description="Disordered" evidence="1">
    <location>
        <begin position="1"/>
        <end position="20"/>
    </location>
</feature>
<dbReference type="AlphaFoldDB" id="A0AAN9LMX4"/>
<evidence type="ECO:0000313" key="3">
    <source>
        <dbReference type="Proteomes" id="UP001367508"/>
    </source>
</evidence>
<gene>
    <name evidence="2" type="ORF">VNO77_17741</name>
</gene>
<dbReference type="EMBL" id="JAYMYQ010000004">
    <property type="protein sequence ID" value="KAK7337179.1"/>
    <property type="molecule type" value="Genomic_DNA"/>
</dbReference>
<proteinExistence type="predicted"/>
<feature type="region of interest" description="Disordered" evidence="1">
    <location>
        <begin position="68"/>
        <end position="91"/>
    </location>
</feature>
<protein>
    <submittedName>
        <fullName evidence="2">Uncharacterized protein</fullName>
    </submittedName>
</protein>
<organism evidence="2 3">
    <name type="scientific">Canavalia gladiata</name>
    <name type="common">Sword bean</name>
    <name type="synonym">Dolichos gladiatus</name>
    <dbReference type="NCBI Taxonomy" id="3824"/>
    <lineage>
        <taxon>Eukaryota</taxon>
        <taxon>Viridiplantae</taxon>
        <taxon>Streptophyta</taxon>
        <taxon>Embryophyta</taxon>
        <taxon>Tracheophyta</taxon>
        <taxon>Spermatophyta</taxon>
        <taxon>Magnoliopsida</taxon>
        <taxon>eudicotyledons</taxon>
        <taxon>Gunneridae</taxon>
        <taxon>Pentapetalae</taxon>
        <taxon>rosids</taxon>
        <taxon>fabids</taxon>
        <taxon>Fabales</taxon>
        <taxon>Fabaceae</taxon>
        <taxon>Papilionoideae</taxon>
        <taxon>50 kb inversion clade</taxon>
        <taxon>NPAAA clade</taxon>
        <taxon>indigoferoid/millettioid clade</taxon>
        <taxon>Phaseoleae</taxon>
        <taxon>Canavalia</taxon>
    </lineage>
</organism>
<evidence type="ECO:0000313" key="2">
    <source>
        <dbReference type="EMBL" id="KAK7337179.1"/>
    </source>
</evidence>
<name>A0AAN9LMX4_CANGL</name>
<feature type="compositionally biased region" description="Basic and acidic residues" evidence="1">
    <location>
        <begin position="82"/>
        <end position="91"/>
    </location>
</feature>
<comment type="caution">
    <text evidence="2">The sequence shown here is derived from an EMBL/GenBank/DDBJ whole genome shotgun (WGS) entry which is preliminary data.</text>
</comment>
<dbReference type="Proteomes" id="UP001367508">
    <property type="component" value="Unassembled WGS sequence"/>
</dbReference>
<feature type="compositionally biased region" description="Low complexity" evidence="1">
    <location>
        <begin position="10"/>
        <end position="20"/>
    </location>
</feature>
<reference evidence="2 3" key="1">
    <citation type="submission" date="2024-01" db="EMBL/GenBank/DDBJ databases">
        <title>The genomes of 5 underutilized Papilionoideae crops provide insights into root nodulation and disease resistanc.</title>
        <authorList>
            <person name="Jiang F."/>
        </authorList>
    </citation>
    <scope>NUCLEOTIDE SEQUENCE [LARGE SCALE GENOMIC DNA]</scope>
    <source>
        <strain evidence="2">LVBAO_FW01</strain>
        <tissue evidence="2">Leaves</tissue>
    </source>
</reference>
<sequence>MVHGKAIHRSISSAASSLPSMDQTILRQRFCVMEADELKDKDKCDVSLPILLLFNLSSTVLKMYTTKVPEPRQLKPNNKGSLIDEEKREGA</sequence>
<keyword evidence="3" id="KW-1185">Reference proteome</keyword>